<dbReference type="GeneID" id="28736891"/>
<sequence>MNFRDSGLNGNSEENAGENALKTITGTTGSNISPGCSRPHVDVHSEGIASRITRSESDATKVEDEDLKRTPTSRKLTDAPTARDWAGSVDQGVVEEKKPGQHRKIYVHHRHTRGLTKIWTIGSAHLHFPWRYHSHGKDKAPAADSDTGSETPYRNVGFWHNIFIMCTTFPYWNMAFWSGWCYSIGSALFILSSCWSWVPLAYPDVEAEGLEKYGTPLTFFFGALLYQVGGVMAYLEAINDGCFAGATMKRLLDGHMDLEKQLLDAKLHTFFGHLVPHHHHDDEQGEQGESADVGQSHWDALREGHSAPEDVYDGVKERVARRQGVDHGMASTAQQQGESREYLTWRWWPTWHSFVHYHIRELGYVACVVQLFGVTLYGVTAVVILPGIYSSLSWGQLIGAYWVPQTVASCAFIVASIMFTIMAQEKWNKPKWGAVSWWIGVHALIGSVGFLLIAIFGFYSDNHTWAAYQSSLSSIWGSTFYMMSGLFQWYEAINDNVGPVLAFPNQREPLLIRQARKESVATGIDEKSDVV</sequence>
<evidence type="ECO:0000256" key="2">
    <source>
        <dbReference type="SAM" id="Phobius"/>
    </source>
</evidence>
<dbReference type="EMBL" id="LFJN01000049">
    <property type="protein sequence ID" value="KPI34851.1"/>
    <property type="molecule type" value="Genomic_DNA"/>
</dbReference>
<gene>
    <name evidence="3" type="ORF">AB675_4848</name>
</gene>
<evidence type="ECO:0000313" key="4">
    <source>
        <dbReference type="Proteomes" id="UP000038010"/>
    </source>
</evidence>
<evidence type="ECO:0000256" key="1">
    <source>
        <dbReference type="SAM" id="MobiDB-lite"/>
    </source>
</evidence>
<feature type="transmembrane region" description="Helical" evidence="2">
    <location>
        <begin position="465"/>
        <end position="483"/>
    </location>
</feature>
<evidence type="ECO:0008006" key="5">
    <source>
        <dbReference type="Google" id="ProtNLM"/>
    </source>
</evidence>
<dbReference type="Proteomes" id="UP000038010">
    <property type="component" value="Unassembled WGS sequence"/>
</dbReference>
<dbReference type="AlphaFoldDB" id="A0A0N0NHM3"/>
<organism evidence="3 4">
    <name type="scientific">Cyphellophora attinorum</name>
    <dbReference type="NCBI Taxonomy" id="1664694"/>
    <lineage>
        <taxon>Eukaryota</taxon>
        <taxon>Fungi</taxon>
        <taxon>Dikarya</taxon>
        <taxon>Ascomycota</taxon>
        <taxon>Pezizomycotina</taxon>
        <taxon>Eurotiomycetes</taxon>
        <taxon>Chaetothyriomycetidae</taxon>
        <taxon>Chaetothyriales</taxon>
        <taxon>Cyphellophoraceae</taxon>
        <taxon>Cyphellophora</taxon>
    </lineage>
</organism>
<feature type="transmembrane region" description="Helical" evidence="2">
    <location>
        <begin position="401"/>
        <end position="423"/>
    </location>
</feature>
<accession>A0A0N0NHM3</accession>
<dbReference type="VEuPathDB" id="FungiDB:AB675_4848"/>
<dbReference type="STRING" id="1664694.A0A0N0NHM3"/>
<dbReference type="OrthoDB" id="4152372at2759"/>
<feature type="transmembrane region" description="Helical" evidence="2">
    <location>
        <begin position="179"/>
        <end position="198"/>
    </location>
</feature>
<dbReference type="RefSeq" id="XP_017994814.1">
    <property type="nucleotide sequence ID" value="XM_018145011.1"/>
</dbReference>
<feature type="transmembrane region" description="Helical" evidence="2">
    <location>
        <begin position="362"/>
        <end position="389"/>
    </location>
</feature>
<feature type="compositionally biased region" description="Polar residues" evidence="1">
    <location>
        <begin position="24"/>
        <end position="34"/>
    </location>
</feature>
<proteinExistence type="predicted"/>
<protein>
    <recommendedName>
        <fullName evidence="5">Integral membrane protein</fullName>
    </recommendedName>
</protein>
<feature type="compositionally biased region" description="Basic and acidic residues" evidence="1">
    <location>
        <begin position="53"/>
        <end position="69"/>
    </location>
</feature>
<keyword evidence="2" id="KW-0472">Membrane</keyword>
<keyword evidence="4" id="KW-1185">Reference proteome</keyword>
<evidence type="ECO:0000313" key="3">
    <source>
        <dbReference type="EMBL" id="KPI34851.1"/>
    </source>
</evidence>
<comment type="caution">
    <text evidence="3">The sequence shown here is derived from an EMBL/GenBank/DDBJ whole genome shotgun (WGS) entry which is preliminary data.</text>
</comment>
<name>A0A0N0NHM3_9EURO</name>
<reference evidence="3 4" key="1">
    <citation type="submission" date="2015-06" db="EMBL/GenBank/DDBJ databases">
        <title>Draft genome of the ant-associated black yeast Phialophora attae CBS 131958.</title>
        <authorList>
            <person name="Moreno L.F."/>
            <person name="Stielow B.J."/>
            <person name="de Hoog S."/>
            <person name="Vicente V.A."/>
            <person name="Weiss V.A."/>
            <person name="de Vries M."/>
            <person name="Cruz L.M."/>
            <person name="Souza E.M."/>
        </authorList>
    </citation>
    <scope>NUCLEOTIDE SEQUENCE [LARGE SCALE GENOMIC DNA]</scope>
    <source>
        <strain evidence="3 4">CBS 131958</strain>
    </source>
</reference>
<feature type="region of interest" description="Disordered" evidence="1">
    <location>
        <begin position="24"/>
        <end position="88"/>
    </location>
</feature>
<keyword evidence="2" id="KW-0812">Transmembrane</keyword>
<feature type="transmembrane region" description="Helical" evidence="2">
    <location>
        <begin position="435"/>
        <end position="459"/>
    </location>
</feature>
<feature type="transmembrane region" description="Helical" evidence="2">
    <location>
        <begin position="218"/>
        <end position="235"/>
    </location>
</feature>
<keyword evidence="2" id="KW-1133">Transmembrane helix</keyword>